<dbReference type="EMBL" id="MLJW01006680">
    <property type="protein sequence ID" value="OIQ66332.1"/>
    <property type="molecule type" value="Genomic_DNA"/>
</dbReference>
<organism evidence="2">
    <name type="scientific">mine drainage metagenome</name>
    <dbReference type="NCBI Taxonomy" id="410659"/>
    <lineage>
        <taxon>unclassified sequences</taxon>
        <taxon>metagenomes</taxon>
        <taxon>ecological metagenomes</taxon>
    </lineage>
</organism>
<name>A0A1J5PFL4_9ZZZZ</name>
<proteinExistence type="predicted"/>
<reference evidence="2" key="1">
    <citation type="submission" date="2016-10" db="EMBL/GenBank/DDBJ databases">
        <title>Sequence of Gallionella enrichment culture.</title>
        <authorList>
            <person name="Poehlein A."/>
            <person name="Muehling M."/>
            <person name="Daniel R."/>
        </authorList>
    </citation>
    <scope>NUCLEOTIDE SEQUENCE</scope>
</reference>
<accession>A0A1J5PFL4</accession>
<protein>
    <submittedName>
        <fullName evidence="2">Uncharacterized protein</fullName>
    </submittedName>
</protein>
<sequence>MSGPCCWGRGCGYCRGWSKASHGDERCRHDRLERDLVAALVLDATLGVCAARRTGDSRAVAAGAGAATAFRVVGLCRRRLAALRHPPTHGPRRMECDGFRPGAVAAPGLRRSRAAPALACRSRWIITGSSRGGDGAARRRSANRAGRRRHQPAGTGAAVAGRAVAALAGRAAGAPRLWRAVEHVADGRCTTPAADR</sequence>
<evidence type="ECO:0000256" key="1">
    <source>
        <dbReference type="SAM" id="MobiDB-lite"/>
    </source>
</evidence>
<evidence type="ECO:0000313" key="2">
    <source>
        <dbReference type="EMBL" id="OIQ66332.1"/>
    </source>
</evidence>
<feature type="compositionally biased region" description="Basic residues" evidence="1">
    <location>
        <begin position="138"/>
        <end position="151"/>
    </location>
</feature>
<gene>
    <name evidence="2" type="ORF">GALL_521010</name>
</gene>
<dbReference type="AlphaFoldDB" id="A0A1J5PFL4"/>
<feature type="region of interest" description="Disordered" evidence="1">
    <location>
        <begin position="130"/>
        <end position="158"/>
    </location>
</feature>
<comment type="caution">
    <text evidence="2">The sequence shown here is derived from an EMBL/GenBank/DDBJ whole genome shotgun (WGS) entry which is preliminary data.</text>
</comment>